<feature type="non-terminal residue" evidence="1">
    <location>
        <position position="1"/>
    </location>
</feature>
<dbReference type="AlphaFoldDB" id="A0A8S2S2X0"/>
<dbReference type="SUPFAM" id="SSF53218">
    <property type="entry name" value="Molybdenum cofactor biosynthesis proteins"/>
    <property type="match status" value="1"/>
</dbReference>
<reference evidence="1" key="1">
    <citation type="submission" date="2021-02" db="EMBL/GenBank/DDBJ databases">
        <authorList>
            <person name="Nowell W R."/>
        </authorList>
    </citation>
    <scope>NUCLEOTIDE SEQUENCE</scope>
</reference>
<evidence type="ECO:0000313" key="1">
    <source>
        <dbReference type="EMBL" id="CAF4194481.1"/>
    </source>
</evidence>
<dbReference type="InterPro" id="IPR036425">
    <property type="entry name" value="MoaB/Mog-like_dom_sf"/>
</dbReference>
<sequence>ETLLKWCDEIRPNLILTTGGMRISLYDITPEATS</sequence>
<proteinExistence type="predicted"/>
<dbReference type="Gene3D" id="3.40.980.10">
    <property type="entry name" value="MoaB/Mog-like domain"/>
    <property type="match status" value="1"/>
</dbReference>
<dbReference type="Proteomes" id="UP000681967">
    <property type="component" value="Unassembled WGS sequence"/>
</dbReference>
<evidence type="ECO:0000313" key="2">
    <source>
        <dbReference type="Proteomes" id="UP000681967"/>
    </source>
</evidence>
<accession>A0A8S2S2X0</accession>
<protein>
    <submittedName>
        <fullName evidence="1">Uncharacterized protein</fullName>
    </submittedName>
</protein>
<organism evidence="1 2">
    <name type="scientific">Rotaria magnacalcarata</name>
    <dbReference type="NCBI Taxonomy" id="392030"/>
    <lineage>
        <taxon>Eukaryota</taxon>
        <taxon>Metazoa</taxon>
        <taxon>Spiralia</taxon>
        <taxon>Gnathifera</taxon>
        <taxon>Rotifera</taxon>
        <taxon>Eurotatoria</taxon>
        <taxon>Bdelloidea</taxon>
        <taxon>Philodinida</taxon>
        <taxon>Philodinidae</taxon>
        <taxon>Rotaria</taxon>
    </lineage>
</organism>
<gene>
    <name evidence="1" type="ORF">BYL167_LOCUS23387</name>
</gene>
<dbReference type="EMBL" id="CAJOBH010016615">
    <property type="protein sequence ID" value="CAF4194481.1"/>
    <property type="molecule type" value="Genomic_DNA"/>
</dbReference>
<comment type="caution">
    <text evidence="1">The sequence shown here is derived from an EMBL/GenBank/DDBJ whole genome shotgun (WGS) entry which is preliminary data.</text>
</comment>
<name>A0A8S2S2X0_9BILA</name>